<organism evidence="1 2">
    <name type="scientific">Anaerobacillus arseniciselenatis</name>
    <dbReference type="NCBI Taxonomy" id="85682"/>
    <lineage>
        <taxon>Bacteria</taxon>
        <taxon>Bacillati</taxon>
        <taxon>Bacillota</taxon>
        <taxon>Bacilli</taxon>
        <taxon>Bacillales</taxon>
        <taxon>Bacillaceae</taxon>
        <taxon>Anaerobacillus</taxon>
    </lineage>
</organism>
<gene>
    <name evidence="1" type="ORF">BKP35_09000</name>
</gene>
<proteinExistence type="predicted"/>
<keyword evidence="2" id="KW-1185">Reference proteome</keyword>
<evidence type="ECO:0000313" key="1">
    <source>
        <dbReference type="EMBL" id="OIJ13362.1"/>
    </source>
</evidence>
<protein>
    <submittedName>
        <fullName evidence="1">Uncharacterized protein</fullName>
    </submittedName>
</protein>
<dbReference type="RefSeq" id="WP_071313018.1">
    <property type="nucleotide sequence ID" value="NZ_MLQQ01000017.1"/>
</dbReference>
<dbReference type="Proteomes" id="UP000180098">
    <property type="component" value="Unassembled WGS sequence"/>
</dbReference>
<dbReference type="EMBL" id="MLQQ01000017">
    <property type="protein sequence ID" value="OIJ13362.1"/>
    <property type="molecule type" value="Genomic_DNA"/>
</dbReference>
<comment type="caution">
    <text evidence="1">The sequence shown here is derived from an EMBL/GenBank/DDBJ whole genome shotgun (WGS) entry which is preliminary data.</text>
</comment>
<accession>A0A1S2LLI4</accession>
<evidence type="ECO:0000313" key="2">
    <source>
        <dbReference type="Proteomes" id="UP000180098"/>
    </source>
</evidence>
<name>A0A1S2LLI4_9BACI</name>
<dbReference type="AlphaFoldDB" id="A0A1S2LLI4"/>
<reference evidence="1 2" key="1">
    <citation type="submission" date="2016-10" db="EMBL/GenBank/DDBJ databases">
        <title>Draft genome sequences of four alkaliphilic bacteria belonging to the Anaerobacillus genus.</title>
        <authorList>
            <person name="Bassil N.M."/>
            <person name="Lloyd J.R."/>
        </authorList>
    </citation>
    <scope>NUCLEOTIDE SEQUENCE [LARGE SCALE GENOMIC DNA]</scope>
    <source>
        <strain evidence="1 2">DSM 15340</strain>
    </source>
</reference>
<sequence>MKVIKFRRYKHIGIVEGAYNNRPILLEKGLEPIFVAKHKDENELVDKFGLNYEQIGECRFYVGVTERR</sequence>